<feature type="region of interest" description="Disordered" evidence="1">
    <location>
        <begin position="37"/>
        <end position="57"/>
    </location>
</feature>
<sequence>MVAETGDLGRTTMVVPLGPMPTSTIAQATDAHQPLPLRPMQHTFDEPLGSRSKNKPRALREEPLIGNKLLSAVRAVSAPGVSLFHEQNGHTIAECRELRKALHELEAKGQIDRLLKRAYGSCKRIVSPHCLNHEMRSFGDKGAKNIEVDFLVMDVSVADNIILRWPILHKVKAIIAPYLLQL</sequence>
<protein>
    <submittedName>
        <fullName evidence="2">Uncharacterized protein</fullName>
    </submittedName>
</protein>
<dbReference type="OrthoDB" id="2919534at2759"/>
<dbReference type="EMBL" id="JAKOGI010000176">
    <property type="protein sequence ID" value="KAJ8441083.1"/>
    <property type="molecule type" value="Genomic_DNA"/>
</dbReference>
<keyword evidence="3" id="KW-1185">Reference proteome</keyword>
<dbReference type="Proteomes" id="UP001153076">
    <property type="component" value="Unassembled WGS sequence"/>
</dbReference>
<gene>
    <name evidence="2" type="ORF">Cgig2_000344</name>
</gene>
<evidence type="ECO:0000256" key="1">
    <source>
        <dbReference type="SAM" id="MobiDB-lite"/>
    </source>
</evidence>
<evidence type="ECO:0000313" key="2">
    <source>
        <dbReference type="EMBL" id="KAJ8441083.1"/>
    </source>
</evidence>
<organism evidence="2 3">
    <name type="scientific">Carnegiea gigantea</name>
    <dbReference type="NCBI Taxonomy" id="171969"/>
    <lineage>
        <taxon>Eukaryota</taxon>
        <taxon>Viridiplantae</taxon>
        <taxon>Streptophyta</taxon>
        <taxon>Embryophyta</taxon>
        <taxon>Tracheophyta</taxon>
        <taxon>Spermatophyta</taxon>
        <taxon>Magnoliopsida</taxon>
        <taxon>eudicotyledons</taxon>
        <taxon>Gunneridae</taxon>
        <taxon>Pentapetalae</taxon>
        <taxon>Caryophyllales</taxon>
        <taxon>Cactineae</taxon>
        <taxon>Cactaceae</taxon>
        <taxon>Cactoideae</taxon>
        <taxon>Echinocereeae</taxon>
        <taxon>Carnegiea</taxon>
    </lineage>
</organism>
<reference evidence="2" key="1">
    <citation type="submission" date="2022-04" db="EMBL/GenBank/DDBJ databases">
        <title>Carnegiea gigantea Genome sequencing and assembly v2.</title>
        <authorList>
            <person name="Copetti D."/>
            <person name="Sanderson M.J."/>
            <person name="Burquez A."/>
            <person name="Wojciechowski M.F."/>
        </authorList>
    </citation>
    <scope>NUCLEOTIDE SEQUENCE</scope>
    <source>
        <strain evidence="2">SGP5-SGP5p</strain>
        <tissue evidence="2">Aerial part</tissue>
    </source>
</reference>
<evidence type="ECO:0000313" key="3">
    <source>
        <dbReference type="Proteomes" id="UP001153076"/>
    </source>
</evidence>
<proteinExistence type="predicted"/>
<comment type="caution">
    <text evidence="2">The sequence shown here is derived from an EMBL/GenBank/DDBJ whole genome shotgun (WGS) entry which is preliminary data.</text>
</comment>
<accession>A0A9Q1KCY9</accession>
<dbReference type="AlphaFoldDB" id="A0A9Q1KCY9"/>
<name>A0A9Q1KCY9_9CARY</name>
<feature type="region of interest" description="Disordered" evidence="1">
    <location>
        <begin position="1"/>
        <end position="24"/>
    </location>
</feature>